<evidence type="ECO:0000259" key="4">
    <source>
        <dbReference type="Pfam" id="PF00291"/>
    </source>
</evidence>
<evidence type="ECO:0000313" key="5">
    <source>
        <dbReference type="EMBL" id="MBN7802599.1"/>
    </source>
</evidence>
<proteinExistence type="inferred from homology"/>
<dbReference type="InterPro" id="IPR027278">
    <property type="entry name" value="ACCD_DCysDesulf"/>
</dbReference>
<dbReference type="PIRSF" id="PIRSF006278">
    <property type="entry name" value="ACCD_DCysDesulf"/>
    <property type="match status" value="1"/>
</dbReference>
<keyword evidence="3" id="KW-0663">Pyridoxal phosphate</keyword>
<comment type="similarity">
    <text evidence="2">Belongs to the ACC deaminase/D-cysteine desulfhydrase family.</text>
</comment>
<evidence type="ECO:0000256" key="3">
    <source>
        <dbReference type="ARBA" id="ARBA00022898"/>
    </source>
</evidence>
<name>A0ABS3BTI3_9BACT</name>
<dbReference type="InterPro" id="IPR001926">
    <property type="entry name" value="TrpB-like_PALP"/>
</dbReference>
<evidence type="ECO:0000256" key="2">
    <source>
        <dbReference type="ARBA" id="ARBA00008639"/>
    </source>
</evidence>
<evidence type="ECO:0000256" key="1">
    <source>
        <dbReference type="ARBA" id="ARBA00001933"/>
    </source>
</evidence>
<dbReference type="Pfam" id="PF00291">
    <property type="entry name" value="PALP"/>
    <property type="match status" value="1"/>
</dbReference>
<comment type="caution">
    <text evidence="5">The sequence shown here is derived from an EMBL/GenBank/DDBJ whole genome shotgun (WGS) entry which is preliminary data.</text>
</comment>
<dbReference type="SUPFAM" id="SSF53686">
    <property type="entry name" value="Tryptophan synthase beta subunit-like PLP-dependent enzymes"/>
    <property type="match status" value="1"/>
</dbReference>
<comment type="cofactor">
    <cofactor evidence="1">
        <name>pyridoxal 5'-phosphate</name>
        <dbReference type="ChEBI" id="CHEBI:597326"/>
    </cofactor>
</comment>
<organism evidence="5 6">
    <name type="scientific">Algoriphagus aestuariicola</name>
    <dbReference type="NCBI Taxonomy" id="1852016"/>
    <lineage>
        <taxon>Bacteria</taxon>
        <taxon>Pseudomonadati</taxon>
        <taxon>Bacteroidota</taxon>
        <taxon>Cytophagia</taxon>
        <taxon>Cytophagales</taxon>
        <taxon>Cyclobacteriaceae</taxon>
        <taxon>Algoriphagus</taxon>
    </lineage>
</organism>
<dbReference type="PANTHER" id="PTHR43780:SF2">
    <property type="entry name" value="1-AMINOCYCLOPROPANE-1-CARBOXYLATE DEAMINASE-RELATED"/>
    <property type="match status" value="1"/>
</dbReference>
<dbReference type="EMBL" id="JAFKCW010000004">
    <property type="protein sequence ID" value="MBN7802599.1"/>
    <property type="molecule type" value="Genomic_DNA"/>
</dbReference>
<dbReference type="InterPro" id="IPR036052">
    <property type="entry name" value="TrpB-like_PALP_sf"/>
</dbReference>
<gene>
    <name evidence="5" type="ORF">J0A67_17115</name>
</gene>
<evidence type="ECO:0000313" key="6">
    <source>
        <dbReference type="Proteomes" id="UP000664698"/>
    </source>
</evidence>
<dbReference type="PANTHER" id="PTHR43780">
    <property type="entry name" value="1-AMINOCYCLOPROPANE-1-CARBOXYLATE DEAMINASE-RELATED"/>
    <property type="match status" value="1"/>
</dbReference>
<keyword evidence="6" id="KW-1185">Reference proteome</keyword>
<sequence length="305" mass="33397">MLVPPIGTIQYITHPLLRKKAVDFAVLRLDQIDDEVSGNKFFKLKYNLKAAKESGKKTILTFGGAFSNHIFATASAAHAAGLPSIGVIRGQDADLGNPTLRHAKEMGMVLRLVDRESYRNKDSPEFLDKLKEEFGDFYLIPEGGTNELAIAGTKEILGKETAGFSHICVSIGTGGTFAGLAATIKNHQNLLGFSSLKGDFIYRQISEMLAKYEIKPKGSHAVHAEYHFGGYGKTKPELIGFLQWFHSEFGIPLDPIYTGKLAFALWDLIGKDHFAKQSRILMIHTGGLQGNEGFSEKTGIILPAT</sequence>
<accession>A0ABS3BTI3</accession>
<protein>
    <submittedName>
        <fullName evidence="5">Pyridoxal-phosphate dependent enzyme</fullName>
    </submittedName>
</protein>
<dbReference type="Gene3D" id="3.40.50.1100">
    <property type="match status" value="2"/>
</dbReference>
<dbReference type="Proteomes" id="UP000664698">
    <property type="component" value="Unassembled WGS sequence"/>
</dbReference>
<feature type="domain" description="Tryptophan synthase beta chain-like PALP" evidence="4">
    <location>
        <begin position="37"/>
        <end position="286"/>
    </location>
</feature>
<reference evidence="5 6" key="1">
    <citation type="submission" date="2021-03" db="EMBL/GenBank/DDBJ databases">
        <title>novel species isolated from a fishpond in China.</title>
        <authorList>
            <person name="Lu H."/>
            <person name="Cai Z."/>
        </authorList>
    </citation>
    <scope>NUCLEOTIDE SEQUENCE [LARGE SCALE GENOMIC DNA]</scope>
    <source>
        <strain evidence="5 6">JCM 31546</strain>
    </source>
</reference>